<protein>
    <submittedName>
        <fullName evidence="1">Uncharacterized protein</fullName>
    </submittedName>
</protein>
<name>A0AAV4VAH7_CAEEX</name>
<dbReference type="AlphaFoldDB" id="A0AAV4VAH7"/>
<comment type="caution">
    <text evidence="1">The sequence shown here is derived from an EMBL/GenBank/DDBJ whole genome shotgun (WGS) entry which is preliminary data.</text>
</comment>
<sequence length="111" mass="11684">MPGLAVATFIRPLSDLTAVHPFSRLVYQTTQPFPNPFLRSGGLSEAHYKRSLCKRSGICSWTVARLDHSSPGAGHRAPPCPGGLSSFVRRVPGAPLATAGLPPASAANLTH</sequence>
<reference evidence="1 2" key="1">
    <citation type="submission" date="2021-06" db="EMBL/GenBank/DDBJ databases">
        <title>Caerostris extrusa draft genome.</title>
        <authorList>
            <person name="Kono N."/>
            <person name="Arakawa K."/>
        </authorList>
    </citation>
    <scope>NUCLEOTIDE SEQUENCE [LARGE SCALE GENOMIC DNA]</scope>
</reference>
<dbReference type="EMBL" id="BPLR01014204">
    <property type="protein sequence ID" value="GIY67121.1"/>
    <property type="molecule type" value="Genomic_DNA"/>
</dbReference>
<proteinExistence type="predicted"/>
<dbReference type="Proteomes" id="UP001054945">
    <property type="component" value="Unassembled WGS sequence"/>
</dbReference>
<evidence type="ECO:0000313" key="2">
    <source>
        <dbReference type="Proteomes" id="UP001054945"/>
    </source>
</evidence>
<keyword evidence="2" id="KW-1185">Reference proteome</keyword>
<gene>
    <name evidence="1" type="ORF">CEXT_680081</name>
</gene>
<organism evidence="1 2">
    <name type="scientific">Caerostris extrusa</name>
    <name type="common">Bark spider</name>
    <name type="synonym">Caerostris bankana</name>
    <dbReference type="NCBI Taxonomy" id="172846"/>
    <lineage>
        <taxon>Eukaryota</taxon>
        <taxon>Metazoa</taxon>
        <taxon>Ecdysozoa</taxon>
        <taxon>Arthropoda</taxon>
        <taxon>Chelicerata</taxon>
        <taxon>Arachnida</taxon>
        <taxon>Araneae</taxon>
        <taxon>Araneomorphae</taxon>
        <taxon>Entelegynae</taxon>
        <taxon>Araneoidea</taxon>
        <taxon>Araneidae</taxon>
        <taxon>Caerostris</taxon>
    </lineage>
</organism>
<accession>A0AAV4VAH7</accession>
<evidence type="ECO:0000313" key="1">
    <source>
        <dbReference type="EMBL" id="GIY67121.1"/>
    </source>
</evidence>